<evidence type="ECO:0000256" key="1">
    <source>
        <dbReference type="SAM" id="SignalP"/>
    </source>
</evidence>
<sequence length="277" mass="29365">MAMIGLRPVGVALQLMAMAPTVAAAETWKPFSRTATAITGQVEFAPDRITFGNGKSMPLTRIGLRSSFKADGKSVPADLYKAEGSADPLLLQGNRLCGSKPTYIALWEDALPSGQKARTMAVFAGAAEPGGDAGACATFGYVKDAAPQMLAAKSPSTSYKAEIPARFRGVWRSVAMDPSTKQCRASDWKGIAASDEELVEIGATAFVAFESGCDVTGVKRLEAPAGEGPTTLSFKCSGEGSTDNVRENWQIVRFKGDELLVVSQIGKPRIDTYLRCK</sequence>
<feature type="chain" id="PRO_5002946011" evidence="1">
    <location>
        <begin position="25"/>
        <end position="277"/>
    </location>
</feature>
<dbReference type="HOGENOM" id="CLU_1004038_0_0_5"/>
<evidence type="ECO:0000313" key="3">
    <source>
        <dbReference type="Proteomes" id="UP000009081"/>
    </source>
</evidence>
<evidence type="ECO:0000313" key="2">
    <source>
        <dbReference type="EMBL" id="ACS43683.1"/>
    </source>
</evidence>
<dbReference type="Proteomes" id="UP000009081">
    <property type="component" value="Plasmid megaplasmid"/>
</dbReference>
<proteinExistence type="predicted"/>
<dbReference type="RefSeq" id="WP_012754117.1">
    <property type="nucleotide sequence ID" value="NC_012811.1"/>
</dbReference>
<reference evidence="2 3" key="1">
    <citation type="journal article" date="2009" name="PLoS ONE">
        <title>Methylobacterium genome sequences: a reference blueprint to investigate microbial metabolism of C1 compounds from natural and industrial sources.</title>
        <authorList>
            <person name="Vuilleumier S."/>
            <person name="Chistoserdova L."/>
            <person name="Lee M.-C."/>
            <person name="Bringel F."/>
            <person name="Lajus A."/>
            <person name="Zhou Y."/>
            <person name="Gourion B."/>
            <person name="Barbe V."/>
            <person name="Chang J."/>
            <person name="Cruveiller S."/>
            <person name="Dossat C."/>
            <person name="Gillett W."/>
            <person name="Gruffaz C."/>
            <person name="Haugen E."/>
            <person name="Hourcade E."/>
            <person name="Levy R."/>
            <person name="Mangenot S."/>
            <person name="Muller E."/>
            <person name="Nadalig T."/>
            <person name="Pagni M."/>
            <person name="Penny C."/>
            <person name="Peyraud R."/>
            <person name="Robinson D.G."/>
            <person name="Roche D."/>
            <person name="Rouy Z."/>
            <person name="Saenampechek C."/>
            <person name="Salvignol G."/>
            <person name="Vallenet D."/>
            <person name="Wu Z."/>
            <person name="Marx C.J."/>
            <person name="Vorholt J.A."/>
            <person name="Olson M.V."/>
            <person name="Kaul R."/>
            <person name="Weissenbach J."/>
            <person name="Medigue C."/>
            <person name="Lidstrom M.E."/>
        </authorList>
    </citation>
    <scope>NUCLEOTIDE SEQUENCE [LARGE SCALE GENOMIC DNA]</scope>
    <source>
        <strain evidence="3">ATCC 14718 / DSM 1338 / JCM 2805 / NCIMB 9133 / AM1</strain>
    </source>
</reference>
<keyword evidence="2" id="KW-0614">Plasmid</keyword>
<dbReference type="KEGG" id="mea:Mex_2p0845"/>
<keyword evidence="1" id="KW-0732">Signal</keyword>
<keyword evidence="3" id="KW-1185">Reference proteome</keyword>
<dbReference type="AlphaFoldDB" id="C5B5F1"/>
<feature type="signal peptide" evidence="1">
    <location>
        <begin position="1"/>
        <end position="24"/>
    </location>
</feature>
<gene>
    <name evidence="2" type="ordered locus">MexAM1_META2p0845</name>
</gene>
<organism evidence="2 3">
    <name type="scientific">Methylorubrum extorquens (strain ATCC 14718 / DSM 1338 / JCM 2805 / NCIMB 9133 / AM1)</name>
    <name type="common">Methylobacterium extorquens</name>
    <dbReference type="NCBI Taxonomy" id="272630"/>
    <lineage>
        <taxon>Bacteria</taxon>
        <taxon>Pseudomonadati</taxon>
        <taxon>Pseudomonadota</taxon>
        <taxon>Alphaproteobacteria</taxon>
        <taxon>Hyphomicrobiales</taxon>
        <taxon>Methylobacteriaceae</taxon>
        <taxon>Methylorubrum</taxon>
    </lineage>
</organism>
<accession>C5B5F1</accession>
<dbReference type="OrthoDB" id="8087244at2"/>
<geneLocation type="plasmid" evidence="2 3">
    <name>megaplasmid</name>
</geneLocation>
<protein>
    <submittedName>
        <fullName evidence="2">Uncharacterized protein</fullName>
    </submittedName>
</protein>
<dbReference type="EMBL" id="CP001511">
    <property type="protein sequence ID" value="ACS43683.1"/>
    <property type="molecule type" value="Genomic_DNA"/>
</dbReference>
<name>C5B5F1_METEA</name>